<dbReference type="GO" id="GO:0016020">
    <property type="term" value="C:membrane"/>
    <property type="evidence" value="ECO:0007669"/>
    <property type="project" value="UniProtKB-SubCell"/>
</dbReference>
<feature type="compositionally biased region" description="Polar residues" evidence="6">
    <location>
        <begin position="2422"/>
        <end position="2435"/>
    </location>
</feature>
<evidence type="ECO:0000259" key="7">
    <source>
        <dbReference type="PROSITE" id="PS51893"/>
    </source>
</evidence>
<feature type="compositionally biased region" description="Basic and acidic residues" evidence="6">
    <location>
        <begin position="2439"/>
        <end position="2458"/>
    </location>
</feature>
<evidence type="ECO:0000313" key="9">
    <source>
        <dbReference type="Proteomes" id="UP000694421"/>
    </source>
</evidence>
<evidence type="ECO:0000256" key="6">
    <source>
        <dbReference type="SAM" id="MobiDB-lite"/>
    </source>
</evidence>
<dbReference type="GO" id="GO:0005516">
    <property type="term" value="F:calmodulin binding"/>
    <property type="evidence" value="ECO:0007669"/>
    <property type="project" value="UniProtKB-KW"/>
</dbReference>
<feature type="compositionally biased region" description="Polar residues" evidence="6">
    <location>
        <begin position="553"/>
        <end position="567"/>
    </location>
</feature>
<dbReference type="PROSITE" id="PS51893">
    <property type="entry name" value="AKAP_CAM_BD"/>
    <property type="match status" value="3"/>
</dbReference>
<keyword evidence="9" id="KW-1185">Reference proteome</keyword>
<feature type="compositionally biased region" description="Low complexity" evidence="6">
    <location>
        <begin position="596"/>
        <end position="607"/>
    </location>
</feature>
<dbReference type="InterPro" id="IPR028540">
    <property type="entry name" value="AKAP12"/>
</dbReference>
<feature type="compositionally biased region" description="Basic and acidic residues" evidence="6">
    <location>
        <begin position="869"/>
        <end position="880"/>
    </location>
</feature>
<feature type="compositionally biased region" description="Polar residues" evidence="6">
    <location>
        <begin position="392"/>
        <end position="404"/>
    </location>
</feature>
<feature type="region of interest" description="Disordered" evidence="6">
    <location>
        <begin position="944"/>
        <end position="963"/>
    </location>
</feature>
<evidence type="ECO:0000256" key="4">
    <source>
        <dbReference type="ARBA" id="ARBA00023136"/>
    </source>
</evidence>
<feature type="region of interest" description="Disordered" evidence="6">
    <location>
        <begin position="1856"/>
        <end position="1878"/>
    </location>
</feature>
<feature type="compositionally biased region" description="Basic and acidic residues" evidence="6">
    <location>
        <begin position="2480"/>
        <end position="2497"/>
    </location>
</feature>
<feature type="compositionally biased region" description="Polar residues" evidence="6">
    <location>
        <begin position="265"/>
        <end position="280"/>
    </location>
</feature>
<dbReference type="Pfam" id="PF03832">
    <property type="entry name" value="WSK"/>
    <property type="match status" value="3"/>
</dbReference>
<dbReference type="PANTHER" id="PTHR23209:SF4">
    <property type="entry name" value="A-KINASE ANCHOR PROTEIN 12"/>
    <property type="match status" value="1"/>
</dbReference>
<dbReference type="GO" id="GO:0010739">
    <property type="term" value="P:positive regulation of protein kinase A signaling"/>
    <property type="evidence" value="ECO:0007669"/>
    <property type="project" value="InterPro"/>
</dbReference>
<keyword evidence="4" id="KW-0472">Membrane</keyword>
<feature type="compositionally biased region" description="Basic and acidic residues" evidence="6">
    <location>
        <begin position="103"/>
        <end position="142"/>
    </location>
</feature>
<feature type="region of interest" description="Disordered" evidence="6">
    <location>
        <begin position="1546"/>
        <end position="1580"/>
    </location>
</feature>
<dbReference type="GO" id="GO:0005737">
    <property type="term" value="C:cytoplasm"/>
    <property type="evidence" value="ECO:0007669"/>
    <property type="project" value="TreeGrafter"/>
</dbReference>
<feature type="region of interest" description="Disordered" evidence="6">
    <location>
        <begin position="1"/>
        <end position="159"/>
    </location>
</feature>
<feature type="compositionally biased region" description="Polar residues" evidence="6">
    <location>
        <begin position="1"/>
        <end position="11"/>
    </location>
</feature>
<feature type="region of interest" description="Disordered" evidence="6">
    <location>
        <begin position="1175"/>
        <end position="1195"/>
    </location>
</feature>
<dbReference type="PANTHER" id="PTHR23209">
    <property type="entry name" value="A-KINASE ANCHOR PROTEIN 12"/>
    <property type="match status" value="1"/>
</dbReference>
<feature type="region of interest" description="Disordered" evidence="6">
    <location>
        <begin position="2418"/>
        <end position="2556"/>
    </location>
</feature>
<evidence type="ECO:0000256" key="2">
    <source>
        <dbReference type="ARBA" id="ARBA00022553"/>
    </source>
</evidence>
<feature type="domain" description="A kinase-anchoring proteins AKAP-5 and AKAP-12 calmodulin (CaM)-binding" evidence="7">
    <location>
        <begin position="878"/>
        <end position="898"/>
    </location>
</feature>
<feature type="compositionally biased region" description="Basic and acidic residues" evidence="6">
    <location>
        <begin position="701"/>
        <end position="715"/>
    </location>
</feature>
<feature type="compositionally biased region" description="Basic and acidic residues" evidence="6">
    <location>
        <begin position="302"/>
        <end position="354"/>
    </location>
</feature>
<dbReference type="GO" id="GO:0007165">
    <property type="term" value="P:signal transduction"/>
    <property type="evidence" value="ECO:0007669"/>
    <property type="project" value="TreeGrafter"/>
</dbReference>
<feature type="compositionally biased region" description="Basic and acidic residues" evidence="6">
    <location>
        <begin position="68"/>
        <end position="82"/>
    </location>
</feature>
<feature type="compositionally biased region" description="Basic and acidic residues" evidence="6">
    <location>
        <begin position="1546"/>
        <end position="1573"/>
    </location>
</feature>
<dbReference type="OMA" id="VNDDMLD"/>
<accession>A0A8D0KNR9</accession>
<feature type="compositionally biased region" description="Basic and acidic residues" evidence="6">
    <location>
        <begin position="226"/>
        <end position="247"/>
    </location>
</feature>
<feature type="compositionally biased region" description="Polar residues" evidence="6">
    <location>
        <begin position="807"/>
        <end position="828"/>
    </location>
</feature>
<organism evidence="8 9">
    <name type="scientific">Salvator merianae</name>
    <name type="common">Argentine black and white tegu</name>
    <name type="synonym">Tupinambis merianae</name>
    <dbReference type="NCBI Taxonomy" id="96440"/>
    <lineage>
        <taxon>Eukaryota</taxon>
        <taxon>Metazoa</taxon>
        <taxon>Chordata</taxon>
        <taxon>Craniata</taxon>
        <taxon>Vertebrata</taxon>
        <taxon>Euteleostomi</taxon>
        <taxon>Lepidosauria</taxon>
        <taxon>Squamata</taxon>
        <taxon>Bifurcata</taxon>
        <taxon>Unidentata</taxon>
        <taxon>Episquamata</taxon>
        <taxon>Laterata</taxon>
        <taxon>Teiioidea</taxon>
        <taxon>Teiidae</taxon>
        <taxon>Salvator</taxon>
    </lineage>
</organism>
<feature type="domain" description="A kinase-anchoring proteins AKAP-5 and AKAP-12 calmodulin (CaM)-binding" evidence="7">
    <location>
        <begin position="683"/>
        <end position="703"/>
    </location>
</feature>
<name>A0A8D0KNR9_SALMN</name>
<keyword evidence="2" id="KW-0597">Phosphoprotein</keyword>
<feature type="region of interest" description="Disordered" evidence="6">
    <location>
        <begin position="1593"/>
        <end position="1623"/>
    </location>
</feature>
<dbReference type="GO" id="GO:0051018">
    <property type="term" value="F:protein kinase A binding"/>
    <property type="evidence" value="ECO:0007669"/>
    <property type="project" value="InterPro"/>
</dbReference>
<keyword evidence="5" id="KW-0449">Lipoprotein</keyword>
<dbReference type="GO" id="GO:0090036">
    <property type="term" value="P:regulation of protein kinase C signaling"/>
    <property type="evidence" value="ECO:0007669"/>
    <property type="project" value="InterPro"/>
</dbReference>
<feature type="region of interest" description="Disordered" evidence="6">
    <location>
        <begin position="2031"/>
        <end position="2053"/>
    </location>
</feature>
<dbReference type="InterPro" id="IPR001573">
    <property type="entry name" value="AKAP_WSK"/>
</dbReference>
<feature type="region of interest" description="Disordered" evidence="6">
    <location>
        <begin position="213"/>
        <end position="413"/>
    </location>
</feature>
<feature type="compositionally biased region" description="Basic and acidic residues" evidence="6">
    <location>
        <begin position="733"/>
        <end position="754"/>
    </location>
</feature>
<feature type="compositionally biased region" description="Polar residues" evidence="6">
    <location>
        <begin position="625"/>
        <end position="636"/>
    </location>
</feature>
<evidence type="ECO:0000313" key="8">
    <source>
        <dbReference type="Ensembl" id="ENSSMRP00000029430.1"/>
    </source>
</evidence>
<comment type="subcellular location">
    <subcellularLocation>
        <location evidence="1">Membrane</location>
        <topology evidence="1">Lipid-anchor</topology>
    </subcellularLocation>
</comment>
<feature type="compositionally biased region" description="Low complexity" evidence="6">
    <location>
        <begin position="12"/>
        <end position="35"/>
    </location>
</feature>
<evidence type="ECO:0000256" key="1">
    <source>
        <dbReference type="ARBA" id="ARBA00004635"/>
    </source>
</evidence>
<feature type="compositionally biased region" description="Acidic residues" evidence="6">
    <location>
        <begin position="908"/>
        <end position="921"/>
    </location>
</feature>
<sequence length="2556" mass="280204">MGAGSSAEQQPSPQDGATAPAAAAAGESQPSSPEGEAPPPAVAEPEQPEDPSKLLQKNGQISSINGITEEHVEVSLKPEELKGQQAEVVVTDVAQRETTNVIVKEESAENMETKPSDSTDKVDTDAEKGDTQDAEKQLPSEEDKAEELEQPSESPSNDVGFKKVFKFVGFKFTVRKDKTEKVEPVQLLNVKADDTEGAKDGAGDFKEITIETVEEETQSDVPCPVEKTEQETQTEQMKEEISPEKVTESPTEAGSKEAEMKTDGSKSPGSPTSPLANETASPLRKFFSQGWAGFRKRTSFRKPKEEEQHATEKEKQEQEKDVSRQEQERPADKEPPAVKEDLEKEKSVPQKEMIEASVQVSDGETRRENGDGKETEMVDVSTETYPEEAVTSPEQPSAQKSTESINKESETGLKKKIDLSSVEKLEPIQECLIAVEQGTPALTDKNIELIAPVADKVCEQKIDQSEPSPLTPVETPEEHFEIIGEESEAKAPLTTEIVDKRPTEINIDVITIEKKEEPKLTGKLELVLEQTDTEKEQLTDEQLKVKELLPETGNEQLKQTELSSGDTATFKPPEGITSEVELLSSQERVKMQGSPLKKLFTGTGLKKLSGKKHKGKREEAKSGESAEQMQQLSDSAESPEDPRGESSASSPEEVTESVEKATDTIQMTENEEGATSDMEKKNVTPWASFKKMVTPKKRVRRLSESDKEEELEKGKSATLSSTESAPCEEQEDTKENGEEQKLEKSVEEPKRKVDTSVSWEALICVGSSKKRTRKSSSSDEEVGQRLGQEGQKIEENGQGKETAPHTMITSSQESDQGQGNSSPEQAGSPSEGEGVSTWESFKRLVTPRRKSRSKMEERNEESAPSLEHSTSDGDSGKEESWVSFKKLMPGRRKKKSDGIPEHAPVQEAGEEMTEANEEDSDVPAVVPLSEYEAAEQEKIEIQKAKQTDVAQKTSDHEIEESDSTFKIDHSNEGLVHAVTVTVVEGERAVTCIEERSPSWISAAVTEAIEHVKEDEEKQTEKISEIEIVEEAVVVTKCMPEMRKDVSGETILSELESTSEAVTAHEEALGAEEVTEVSCAEETTEMVSAVSRLTDSPDTTEIATPVQEGGESQQNLEELNKQTEEILQEVAERVKLSEEIQEMSQSIQPVSVEKRGQELSVVLQGAELKELEPEKTCSQVDENLESGQSQVGDKENGLEEVLKDSGGLCEEVKEISKEITSLEIQSESHDLKTEQEIVERLEAIEEIMTDEKSEEEEFVIVTVTPEEEVEVKVDDSVRKQQVEVDNEEYGSSDRIQEVKTNVEEAVKEKITEDAVPKVDLSATTAHEENPPFSEKPEQAVNVILDLASKLDHTEIDAVEIKSSVVKEVKEVEVQFSEVSVPAALLESKVAEAPVHSSVSTMDIIKHTMSIETDIQKIEHEVQLQKLESSISLVDVSKKVPALTTEAQMPVKEVEVEVEVHKQDTETDRQRQKVCEEMEKKSPMQIVEAEVVGEKAQLKVDMETPPDMVKAEMEEHKPEKEVHTSVEEKHTKLDIESHPEKMSVETVAEKGGAEVAKTERQDETSIEQEEMKAPIEEAEAPVEKTNGISCVCASTGETESQLDSEPPAETEEIVSGAPGGKAEVHTEASIEKTGAKLETEVFVEKPVTAALPYQAEVKLEENTFVEQPDKMLPLQKEDASFSQADAAVDAEVPAEKAKAKDEEVSAEQVDVDSCTEKTGTEIAKKTSEIELPAEEVEKEKKADTSVEKTEASTGVEILMQEDTKVEVKVPEEKVKEAVTSEQSEVMVEVAAIVQHPELKGVLENVENEVLFQSKVTDTTHSLATCVEVIPAEAPVHVHSEQTPVVSDKTAVTVQRELQDVSSSSEMKSVDVAAAEESSKSDIKEVPPALGKILAGPAEEPAEKELVDVSAPKQDAGDLAQDCVAGDGLPVELQYPEKTAAEVPIVKDIMLVDSKCPKESVIEASELEKTQLPPVTTEVETLKYIDIGTSEGLVEHDGEDTGARIRKDPTTKEAPGISMEQDLGKAELIAETRTAPASEEGEGVLRAESESTETVGSNGIMEHKESTLPSLKVREAAINGTSEQTERSLGELSLKAEQPFPESTSISKSCQRTPVLSEKPLIKDAERSAEETELAGGDVLHTAPVQQDFTEQQEFFIPGTPELQSYSAQKSSVRITNATIEEKVISESTAVKEMSHPSLDDSKATALKEVQEVSFSHPGLGAADPGTEAVSEPEKTESVGQGPVLPGTEDHLIPKHISDSVPEMKFQKLELEQQVERKATPLERSPSLTHIEFQKDVVQSVTIESQSTKIVLKIIQNAVDKLEETEEPASTSKKQGEPQLTKAGMFEAQKDRHDSQQLPIKAIGDESQEVQPSVMMMPESVENREAFKMAEVPLTSGKSDGGKSCDFYKTDVDQQLLKHLDEQSPIGTTPAQNLSSVNETVEEVKEETVLQKEKGEAKLQSELDSTDPARTQKAAGEGTVSRDLPKESLEAEQPKLKDAEAEQTVQIQEQCIEQQTRVKRKEEASPSTEFVEMHTEEDLNSPGYSACESLQLKPELSES</sequence>
<feature type="region of interest" description="Disordered" evidence="6">
    <location>
        <begin position="2213"/>
        <end position="2245"/>
    </location>
</feature>
<dbReference type="GeneTree" id="ENSGT00730000111244"/>
<keyword evidence="3" id="KW-0112">Calmodulin-binding</keyword>
<reference evidence="8" key="1">
    <citation type="submission" date="2025-08" db="UniProtKB">
        <authorList>
            <consortium name="Ensembl"/>
        </authorList>
    </citation>
    <scope>IDENTIFICATION</scope>
</reference>
<feature type="compositionally biased region" description="Acidic residues" evidence="6">
    <location>
        <begin position="1598"/>
        <end position="1610"/>
    </location>
</feature>
<reference evidence="8" key="2">
    <citation type="submission" date="2025-09" db="UniProtKB">
        <authorList>
            <consortium name="Ensembl"/>
        </authorList>
    </citation>
    <scope>IDENTIFICATION</scope>
</reference>
<proteinExistence type="predicted"/>
<dbReference type="Ensembl" id="ENSSMRT00000034342.1">
    <property type="protein sequence ID" value="ENSSMRP00000029430.1"/>
    <property type="gene ID" value="ENSSMRG00000022627.1"/>
</dbReference>
<dbReference type="Proteomes" id="UP000694421">
    <property type="component" value="Unplaced"/>
</dbReference>
<protein>
    <submittedName>
        <fullName evidence="8">A-kinase anchoring protein 12</fullName>
    </submittedName>
</protein>
<feature type="domain" description="A kinase-anchoring proteins AKAP-5 and AKAP-12 calmodulin (CaM)-binding" evidence="7">
    <location>
        <begin position="835"/>
        <end position="855"/>
    </location>
</feature>
<evidence type="ECO:0000256" key="5">
    <source>
        <dbReference type="ARBA" id="ARBA00023288"/>
    </source>
</evidence>
<feature type="compositionally biased region" description="Basic and acidic residues" evidence="6">
    <location>
        <begin position="254"/>
        <end position="264"/>
    </location>
</feature>
<feature type="compositionally biased region" description="Polar residues" evidence="6">
    <location>
        <begin position="1175"/>
        <end position="1190"/>
    </location>
</feature>
<feature type="compositionally biased region" description="Basic and acidic residues" evidence="6">
    <location>
        <begin position="363"/>
        <end position="376"/>
    </location>
</feature>
<feature type="compositionally biased region" description="Polar residues" evidence="6">
    <location>
        <begin position="2500"/>
        <end position="2512"/>
    </location>
</feature>
<evidence type="ECO:0000256" key="3">
    <source>
        <dbReference type="ARBA" id="ARBA00022860"/>
    </source>
</evidence>
<feature type="region of interest" description="Disordered" evidence="6">
    <location>
        <begin position="549"/>
        <end position="931"/>
    </location>
</feature>
<feature type="compositionally biased region" description="Polar residues" evidence="6">
    <location>
        <begin position="55"/>
        <end position="66"/>
    </location>
</feature>